<feature type="domain" description="Protein kinase" evidence="2">
    <location>
        <begin position="124"/>
        <end position="436"/>
    </location>
</feature>
<comment type="caution">
    <text evidence="3">The sequence shown here is derived from an EMBL/GenBank/DDBJ whole genome shotgun (WGS) entry which is preliminary data.</text>
</comment>
<organism evidence="3 4">
    <name type="scientific">Rugosimonospora acidiphila</name>
    <dbReference type="NCBI Taxonomy" id="556531"/>
    <lineage>
        <taxon>Bacteria</taxon>
        <taxon>Bacillati</taxon>
        <taxon>Actinomycetota</taxon>
        <taxon>Actinomycetes</taxon>
        <taxon>Micromonosporales</taxon>
        <taxon>Micromonosporaceae</taxon>
        <taxon>Rugosimonospora</taxon>
    </lineage>
</organism>
<dbReference type="SUPFAM" id="SSF56112">
    <property type="entry name" value="Protein kinase-like (PK-like)"/>
    <property type="match status" value="1"/>
</dbReference>
<dbReference type="Proteomes" id="UP001501570">
    <property type="component" value="Unassembled WGS sequence"/>
</dbReference>
<proteinExistence type="predicted"/>
<protein>
    <recommendedName>
        <fullName evidence="2">Protein kinase domain-containing protein</fullName>
    </recommendedName>
</protein>
<keyword evidence="1" id="KW-0812">Transmembrane</keyword>
<dbReference type="EMBL" id="BAABJQ010000002">
    <property type="protein sequence ID" value="GAA5179057.1"/>
    <property type="molecule type" value="Genomic_DNA"/>
</dbReference>
<evidence type="ECO:0000259" key="2">
    <source>
        <dbReference type="PROSITE" id="PS50011"/>
    </source>
</evidence>
<feature type="transmembrane region" description="Helical" evidence="1">
    <location>
        <begin position="20"/>
        <end position="48"/>
    </location>
</feature>
<name>A0ABP9RJQ1_9ACTN</name>
<dbReference type="CDD" id="cd05121">
    <property type="entry name" value="ABC1_ADCK3-like"/>
    <property type="match status" value="1"/>
</dbReference>
<reference evidence="4" key="1">
    <citation type="journal article" date="2019" name="Int. J. Syst. Evol. Microbiol.">
        <title>The Global Catalogue of Microorganisms (GCM) 10K type strain sequencing project: providing services to taxonomists for standard genome sequencing and annotation.</title>
        <authorList>
            <consortium name="The Broad Institute Genomics Platform"/>
            <consortium name="The Broad Institute Genome Sequencing Center for Infectious Disease"/>
            <person name="Wu L."/>
            <person name="Ma J."/>
        </authorList>
    </citation>
    <scope>NUCLEOTIDE SEQUENCE [LARGE SCALE GENOMIC DNA]</scope>
    <source>
        <strain evidence="4">JCM 18304</strain>
    </source>
</reference>
<keyword evidence="4" id="KW-1185">Reference proteome</keyword>
<sequence>MSEPTDLHEEPAPRVPVWRMLVRAAVIAAIVLGGTVATLFGMLGGLIIGGPKRARQIGYRAMVGTLQTLGPTFVKFGQTSSTRKDTMSEGMAAAMGRLHDSVRPMSRRHRERALREANLSQLVEVSRDPVASGSIACVYQGKLADGRVVAVKLKRPGIDRRMRTDLALAESMMRGMQRMPNMRGMPMADLVGYVSKAILGQLDFGREARNITHLRTCLREVGQIRIPAVYPEVSAPNCLLFEYLPQLDVRTPSTLPADVRKALADRVLQAANQMMFKDGFVHCDLHPGNVYLTPDQRVVILDAGYCVHLPDRVRDLIGEFFECLAFGEGQRCGQIVLESAVNPDPADADAFIAGMVDIVDRHAGPGKEFDMKVFGDEVFKLQQKHGIYAASDFAFPLMSLNVLDGTVRGFYESVDFQQVGVAGRSAPRPSPQTRVA</sequence>
<dbReference type="PANTHER" id="PTHR45890:SF1">
    <property type="entry name" value="AARF DOMAIN CONTAINING KINASE 2"/>
    <property type="match status" value="1"/>
</dbReference>
<dbReference type="Gene3D" id="1.10.510.10">
    <property type="entry name" value="Transferase(Phosphotransferase) domain 1"/>
    <property type="match status" value="1"/>
</dbReference>
<accession>A0ABP9RJQ1</accession>
<dbReference type="InterPro" id="IPR000719">
    <property type="entry name" value="Prot_kinase_dom"/>
</dbReference>
<keyword evidence="1" id="KW-0472">Membrane</keyword>
<dbReference type="Pfam" id="PF03109">
    <property type="entry name" value="ABC1"/>
    <property type="match status" value="1"/>
</dbReference>
<dbReference type="PROSITE" id="PS50011">
    <property type="entry name" value="PROTEIN_KINASE_DOM"/>
    <property type="match status" value="1"/>
</dbReference>
<dbReference type="InterPro" id="IPR052402">
    <property type="entry name" value="ADCK_kinase"/>
</dbReference>
<dbReference type="SMART" id="SM00220">
    <property type="entry name" value="S_TKc"/>
    <property type="match status" value="1"/>
</dbReference>
<evidence type="ECO:0000313" key="4">
    <source>
        <dbReference type="Proteomes" id="UP001501570"/>
    </source>
</evidence>
<dbReference type="InterPro" id="IPR011009">
    <property type="entry name" value="Kinase-like_dom_sf"/>
</dbReference>
<evidence type="ECO:0000313" key="3">
    <source>
        <dbReference type="EMBL" id="GAA5179057.1"/>
    </source>
</evidence>
<gene>
    <name evidence="3" type="ORF">GCM10023322_07880</name>
</gene>
<dbReference type="InterPro" id="IPR004147">
    <property type="entry name" value="ABC1_dom"/>
</dbReference>
<dbReference type="RefSeq" id="WP_345626165.1">
    <property type="nucleotide sequence ID" value="NZ_BAABJQ010000002.1"/>
</dbReference>
<evidence type="ECO:0000256" key="1">
    <source>
        <dbReference type="SAM" id="Phobius"/>
    </source>
</evidence>
<keyword evidence="1" id="KW-1133">Transmembrane helix</keyword>
<dbReference type="PANTHER" id="PTHR45890">
    <property type="entry name" value="AARF DOMAIN CONTAINING KINASE 2 (PREDICTED)"/>
    <property type="match status" value="1"/>
</dbReference>